<proteinExistence type="predicted"/>
<gene>
    <name evidence="2" type="ORF">CO057_03345</name>
</gene>
<feature type="transmembrane region" description="Helical" evidence="1">
    <location>
        <begin position="67"/>
        <end position="85"/>
    </location>
</feature>
<name>A0A2M8ENL1_9BACT</name>
<dbReference type="EMBL" id="PFSI01000050">
    <property type="protein sequence ID" value="PJC24334.1"/>
    <property type="molecule type" value="Genomic_DNA"/>
</dbReference>
<feature type="transmembrane region" description="Helical" evidence="1">
    <location>
        <begin position="29"/>
        <end position="47"/>
    </location>
</feature>
<accession>A0A2M8ENL1</accession>
<sequence>MIFQIALIAFSLFGILHVSRQYRSQKVSVYWFLIWFVFWLIVIAVALFPEATDIIADYVGVEKGADLIAYIAIVVLSYSMYRVLVRLERMRQEMTDLTRKIAIEKEKNNET</sequence>
<keyword evidence="1" id="KW-0472">Membrane</keyword>
<keyword evidence="1" id="KW-0812">Transmembrane</keyword>
<evidence type="ECO:0000313" key="2">
    <source>
        <dbReference type="EMBL" id="PJC24334.1"/>
    </source>
</evidence>
<organism evidence="2 3">
    <name type="scientific">Candidatus Uhrbacteria bacterium CG_4_9_14_0_2_um_filter_41_50</name>
    <dbReference type="NCBI Taxonomy" id="1975031"/>
    <lineage>
        <taxon>Bacteria</taxon>
        <taxon>Candidatus Uhriibacteriota</taxon>
    </lineage>
</organism>
<evidence type="ECO:0000313" key="3">
    <source>
        <dbReference type="Proteomes" id="UP000230251"/>
    </source>
</evidence>
<comment type="caution">
    <text evidence="2">The sequence shown here is derived from an EMBL/GenBank/DDBJ whole genome shotgun (WGS) entry which is preliminary data.</text>
</comment>
<keyword evidence="1" id="KW-1133">Transmembrane helix</keyword>
<evidence type="ECO:0008006" key="4">
    <source>
        <dbReference type="Google" id="ProtNLM"/>
    </source>
</evidence>
<evidence type="ECO:0000256" key="1">
    <source>
        <dbReference type="SAM" id="Phobius"/>
    </source>
</evidence>
<dbReference type="Pfam" id="PF10066">
    <property type="entry name" value="DUF2304"/>
    <property type="match status" value="1"/>
</dbReference>
<protein>
    <recommendedName>
        <fullName evidence="4">DUF2304 domain-containing protein</fullName>
    </recommendedName>
</protein>
<reference evidence="3" key="1">
    <citation type="submission" date="2017-09" db="EMBL/GenBank/DDBJ databases">
        <title>Depth-based differentiation of microbial function through sediment-hosted aquifers and enrichment of novel symbionts in the deep terrestrial subsurface.</title>
        <authorList>
            <person name="Probst A.J."/>
            <person name="Ladd B."/>
            <person name="Jarett J.K."/>
            <person name="Geller-Mcgrath D.E."/>
            <person name="Sieber C.M.K."/>
            <person name="Emerson J.B."/>
            <person name="Anantharaman K."/>
            <person name="Thomas B.C."/>
            <person name="Malmstrom R."/>
            <person name="Stieglmeier M."/>
            <person name="Klingl A."/>
            <person name="Woyke T."/>
            <person name="Ryan C.M."/>
            <person name="Banfield J.F."/>
        </authorList>
    </citation>
    <scope>NUCLEOTIDE SEQUENCE [LARGE SCALE GENOMIC DNA]</scope>
</reference>
<dbReference type="InterPro" id="IPR019277">
    <property type="entry name" value="DUF2304"/>
</dbReference>
<dbReference type="Proteomes" id="UP000230251">
    <property type="component" value="Unassembled WGS sequence"/>
</dbReference>
<dbReference type="AlphaFoldDB" id="A0A2M8ENL1"/>